<proteinExistence type="predicted"/>
<dbReference type="EMBL" id="KV878594">
    <property type="protein sequence ID" value="OJJ54744.1"/>
    <property type="molecule type" value="Genomic_DNA"/>
</dbReference>
<keyword evidence="3" id="KW-1185">Reference proteome</keyword>
<evidence type="ECO:0008006" key="4">
    <source>
        <dbReference type="Google" id="ProtNLM"/>
    </source>
</evidence>
<dbReference type="PANTHER" id="PTHR37488">
    <property type="entry name" value="DUF1275 DOMAIN-CONTAINING PROTEIN"/>
    <property type="match status" value="1"/>
</dbReference>
<feature type="transmembrane region" description="Helical" evidence="1">
    <location>
        <begin position="240"/>
        <end position="259"/>
    </location>
</feature>
<dbReference type="AlphaFoldDB" id="A0A1L9T5M4"/>
<dbReference type="InterPro" id="IPR010699">
    <property type="entry name" value="DUF1275"/>
</dbReference>
<protein>
    <recommendedName>
        <fullName evidence="4">DUF1275 domain protein</fullName>
    </recommendedName>
</protein>
<feature type="transmembrane region" description="Helical" evidence="1">
    <location>
        <begin position="128"/>
        <end position="148"/>
    </location>
</feature>
<evidence type="ECO:0000313" key="3">
    <source>
        <dbReference type="Proteomes" id="UP000184356"/>
    </source>
</evidence>
<keyword evidence="1" id="KW-0812">Transmembrane</keyword>
<organism evidence="2 3">
    <name type="scientific">Aspergillus sydowii CBS 593.65</name>
    <dbReference type="NCBI Taxonomy" id="1036612"/>
    <lineage>
        <taxon>Eukaryota</taxon>
        <taxon>Fungi</taxon>
        <taxon>Dikarya</taxon>
        <taxon>Ascomycota</taxon>
        <taxon>Pezizomycotina</taxon>
        <taxon>Eurotiomycetes</taxon>
        <taxon>Eurotiomycetidae</taxon>
        <taxon>Eurotiales</taxon>
        <taxon>Aspergillaceae</taxon>
        <taxon>Aspergillus</taxon>
        <taxon>Aspergillus subgen. Nidulantes</taxon>
    </lineage>
</organism>
<dbReference type="RefSeq" id="XP_040698550.1">
    <property type="nucleotide sequence ID" value="XM_040851103.1"/>
</dbReference>
<dbReference type="Proteomes" id="UP000184356">
    <property type="component" value="Unassembled WGS sequence"/>
</dbReference>
<keyword evidence="1" id="KW-0472">Membrane</keyword>
<dbReference type="PANTHER" id="PTHR37488:SF2">
    <property type="entry name" value="DUF1275 DOMAIN-CONTAINING PROTEIN"/>
    <property type="match status" value="1"/>
</dbReference>
<gene>
    <name evidence="2" type="ORF">ASPSYDRAFT_81662</name>
</gene>
<dbReference type="VEuPathDB" id="FungiDB:ASPSYDRAFT_81662"/>
<sequence>MLYSHWGLVRPTGNPDYTDRANNNPSVIDGRIRLWRYLTEEIREDLLLESELMLLSFATGIQDAASWTDYGCFASNQTGNMLFLAIGAAGLEGSAYSLSNVGMSLGAFVAGGLIIGQVGNILGVRRRLWLIVSSALQTALVYAVAAIQYSVETTHEESPAGFAAIFLLAFSSGAQVALGRSLKITDITTAMATAAFIDVAADPGLAKVHNRPRNRRAIFLVMLTAGCFVGAFALKAVNTSFAVILCGVGKTVVTFAFLLNKPIKRC</sequence>
<accession>A0A1L9T5M4</accession>
<dbReference type="STRING" id="1036612.A0A1L9T5M4"/>
<keyword evidence="1" id="KW-1133">Transmembrane helix</keyword>
<feature type="transmembrane region" description="Helical" evidence="1">
    <location>
        <begin position="160"/>
        <end position="178"/>
    </location>
</feature>
<dbReference type="Pfam" id="PF06912">
    <property type="entry name" value="DUF1275"/>
    <property type="match status" value="1"/>
</dbReference>
<feature type="transmembrane region" description="Helical" evidence="1">
    <location>
        <begin position="95"/>
        <end position="116"/>
    </location>
</feature>
<evidence type="ECO:0000313" key="2">
    <source>
        <dbReference type="EMBL" id="OJJ54744.1"/>
    </source>
</evidence>
<evidence type="ECO:0000256" key="1">
    <source>
        <dbReference type="SAM" id="Phobius"/>
    </source>
</evidence>
<name>A0A1L9T5M4_9EURO</name>
<reference evidence="3" key="1">
    <citation type="journal article" date="2017" name="Genome Biol.">
        <title>Comparative genomics reveals high biological diversity and specific adaptations in the industrially and medically important fungal genus Aspergillus.</title>
        <authorList>
            <person name="de Vries R.P."/>
            <person name="Riley R."/>
            <person name="Wiebenga A."/>
            <person name="Aguilar-Osorio G."/>
            <person name="Amillis S."/>
            <person name="Uchima C.A."/>
            <person name="Anderluh G."/>
            <person name="Asadollahi M."/>
            <person name="Askin M."/>
            <person name="Barry K."/>
            <person name="Battaglia E."/>
            <person name="Bayram O."/>
            <person name="Benocci T."/>
            <person name="Braus-Stromeyer S.A."/>
            <person name="Caldana C."/>
            <person name="Canovas D."/>
            <person name="Cerqueira G.C."/>
            <person name="Chen F."/>
            <person name="Chen W."/>
            <person name="Choi C."/>
            <person name="Clum A."/>
            <person name="Dos Santos R.A."/>
            <person name="Damasio A.R."/>
            <person name="Diallinas G."/>
            <person name="Emri T."/>
            <person name="Fekete E."/>
            <person name="Flipphi M."/>
            <person name="Freyberg S."/>
            <person name="Gallo A."/>
            <person name="Gournas C."/>
            <person name="Habgood R."/>
            <person name="Hainaut M."/>
            <person name="Harispe M.L."/>
            <person name="Henrissat B."/>
            <person name="Hilden K.S."/>
            <person name="Hope R."/>
            <person name="Hossain A."/>
            <person name="Karabika E."/>
            <person name="Karaffa L."/>
            <person name="Karanyi Z."/>
            <person name="Krasevec N."/>
            <person name="Kuo A."/>
            <person name="Kusch H."/>
            <person name="LaButti K."/>
            <person name="Lagendijk E.L."/>
            <person name="Lapidus A."/>
            <person name="Levasseur A."/>
            <person name="Lindquist E."/>
            <person name="Lipzen A."/>
            <person name="Logrieco A.F."/>
            <person name="MacCabe A."/>
            <person name="Maekelae M.R."/>
            <person name="Malavazi I."/>
            <person name="Melin P."/>
            <person name="Meyer V."/>
            <person name="Mielnichuk N."/>
            <person name="Miskei M."/>
            <person name="Molnar A.P."/>
            <person name="Mule G."/>
            <person name="Ngan C.Y."/>
            <person name="Orejas M."/>
            <person name="Orosz E."/>
            <person name="Ouedraogo J.P."/>
            <person name="Overkamp K.M."/>
            <person name="Park H.-S."/>
            <person name="Perrone G."/>
            <person name="Piumi F."/>
            <person name="Punt P.J."/>
            <person name="Ram A.F."/>
            <person name="Ramon A."/>
            <person name="Rauscher S."/>
            <person name="Record E."/>
            <person name="Riano-Pachon D.M."/>
            <person name="Robert V."/>
            <person name="Roehrig J."/>
            <person name="Ruller R."/>
            <person name="Salamov A."/>
            <person name="Salih N.S."/>
            <person name="Samson R.A."/>
            <person name="Sandor E."/>
            <person name="Sanguinetti M."/>
            <person name="Schuetze T."/>
            <person name="Sepcic K."/>
            <person name="Shelest E."/>
            <person name="Sherlock G."/>
            <person name="Sophianopoulou V."/>
            <person name="Squina F.M."/>
            <person name="Sun H."/>
            <person name="Susca A."/>
            <person name="Todd R.B."/>
            <person name="Tsang A."/>
            <person name="Unkles S.E."/>
            <person name="van de Wiele N."/>
            <person name="van Rossen-Uffink D."/>
            <person name="Oliveira J.V."/>
            <person name="Vesth T.C."/>
            <person name="Visser J."/>
            <person name="Yu J.-H."/>
            <person name="Zhou M."/>
            <person name="Andersen M.R."/>
            <person name="Archer D.B."/>
            <person name="Baker S.E."/>
            <person name="Benoit I."/>
            <person name="Brakhage A.A."/>
            <person name="Braus G.H."/>
            <person name="Fischer R."/>
            <person name="Frisvad J.C."/>
            <person name="Goldman G.H."/>
            <person name="Houbraken J."/>
            <person name="Oakley B."/>
            <person name="Pocsi I."/>
            <person name="Scazzocchio C."/>
            <person name="Seiboth B."/>
            <person name="vanKuyk P.A."/>
            <person name="Wortman J."/>
            <person name="Dyer P.S."/>
            <person name="Grigoriev I.V."/>
        </authorList>
    </citation>
    <scope>NUCLEOTIDE SEQUENCE [LARGE SCALE GENOMIC DNA]</scope>
    <source>
        <strain evidence="3">CBS 593.65</strain>
    </source>
</reference>
<dbReference type="GeneID" id="63767176"/>
<dbReference type="OrthoDB" id="5223589at2759"/>
<feature type="transmembrane region" description="Helical" evidence="1">
    <location>
        <begin position="217"/>
        <end position="234"/>
    </location>
</feature>